<accession>A0A495X5K7</accession>
<dbReference type="RefSeq" id="WP_121220860.1">
    <property type="nucleotide sequence ID" value="NZ_JBIUBA010000002.1"/>
</dbReference>
<dbReference type="Pfam" id="PF00571">
    <property type="entry name" value="CBS"/>
    <property type="match status" value="2"/>
</dbReference>
<dbReference type="PROSITE" id="PS51371">
    <property type="entry name" value="CBS"/>
    <property type="match status" value="2"/>
</dbReference>
<dbReference type="Proteomes" id="UP000272729">
    <property type="component" value="Unassembled WGS sequence"/>
</dbReference>
<feature type="domain" description="CBS" evidence="3">
    <location>
        <begin position="7"/>
        <end position="65"/>
    </location>
</feature>
<dbReference type="PANTHER" id="PTHR43080:SF2">
    <property type="entry name" value="CBS DOMAIN-CONTAINING PROTEIN"/>
    <property type="match status" value="1"/>
</dbReference>
<organism evidence="4 5">
    <name type="scientific">Saccharothrix variisporea</name>
    <dbReference type="NCBI Taxonomy" id="543527"/>
    <lineage>
        <taxon>Bacteria</taxon>
        <taxon>Bacillati</taxon>
        <taxon>Actinomycetota</taxon>
        <taxon>Actinomycetes</taxon>
        <taxon>Pseudonocardiales</taxon>
        <taxon>Pseudonocardiaceae</taxon>
        <taxon>Saccharothrix</taxon>
    </lineage>
</organism>
<dbReference type="InterPro" id="IPR046342">
    <property type="entry name" value="CBS_dom_sf"/>
</dbReference>
<dbReference type="SUPFAM" id="SSF54631">
    <property type="entry name" value="CBS-domain pair"/>
    <property type="match status" value="1"/>
</dbReference>
<dbReference type="Gene3D" id="3.10.580.10">
    <property type="entry name" value="CBS-domain"/>
    <property type="match status" value="1"/>
</dbReference>
<dbReference type="SMART" id="SM00116">
    <property type="entry name" value="CBS"/>
    <property type="match status" value="2"/>
</dbReference>
<dbReference type="EMBL" id="RBXR01000001">
    <property type="protein sequence ID" value="RKT69252.1"/>
    <property type="molecule type" value="Genomic_DNA"/>
</dbReference>
<keyword evidence="1 2" id="KW-0129">CBS domain</keyword>
<evidence type="ECO:0000256" key="1">
    <source>
        <dbReference type="ARBA" id="ARBA00023122"/>
    </source>
</evidence>
<evidence type="ECO:0000313" key="5">
    <source>
        <dbReference type="Proteomes" id="UP000272729"/>
    </source>
</evidence>
<reference evidence="4 5" key="1">
    <citation type="submission" date="2018-10" db="EMBL/GenBank/DDBJ databases">
        <title>Sequencing the genomes of 1000 actinobacteria strains.</title>
        <authorList>
            <person name="Klenk H.-P."/>
        </authorList>
    </citation>
    <scope>NUCLEOTIDE SEQUENCE [LARGE SCALE GENOMIC DNA]</scope>
    <source>
        <strain evidence="4 5">DSM 43911</strain>
    </source>
</reference>
<dbReference type="InterPro" id="IPR000644">
    <property type="entry name" value="CBS_dom"/>
</dbReference>
<protein>
    <submittedName>
        <fullName evidence="4">CBS domain protein</fullName>
    </submittedName>
</protein>
<gene>
    <name evidence="4" type="ORF">DFJ66_2450</name>
</gene>
<dbReference type="PANTHER" id="PTHR43080">
    <property type="entry name" value="CBS DOMAIN-CONTAINING PROTEIN CBSX3, MITOCHONDRIAL"/>
    <property type="match status" value="1"/>
</dbReference>
<evidence type="ECO:0000259" key="3">
    <source>
        <dbReference type="PROSITE" id="PS51371"/>
    </source>
</evidence>
<sequence length="125" mass="13197">MRAREFMTSPVIAVTPDVPIHEAAALLSSHGFTALAVVDGQRLVGVVTDADLLRGEHTDHRPGETPVRAVMSTPVLGVDPDAPIGAVARIMVEDHVRWVPVVAGAALVGVVTRRDLVRVMAHTGT</sequence>
<name>A0A495X5K7_9PSEU</name>
<proteinExistence type="predicted"/>
<comment type="caution">
    <text evidence="4">The sequence shown here is derived from an EMBL/GenBank/DDBJ whole genome shotgun (WGS) entry which is preliminary data.</text>
</comment>
<dbReference type="InterPro" id="IPR051257">
    <property type="entry name" value="Diverse_CBS-Domain"/>
</dbReference>
<feature type="domain" description="CBS" evidence="3">
    <location>
        <begin position="71"/>
        <end position="125"/>
    </location>
</feature>
<evidence type="ECO:0000313" key="4">
    <source>
        <dbReference type="EMBL" id="RKT69252.1"/>
    </source>
</evidence>
<dbReference type="AlphaFoldDB" id="A0A495X5K7"/>
<dbReference type="OrthoDB" id="9799454at2"/>
<keyword evidence="5" id="KW-1185">Reference proteome</keyword>
<evidence type="ECO:0000256" key="2">
    <source>
        <dbReference type="PROSITE-ProRule" id="PRU00703"/>
    </source>
</evidence>